<dbReference type="GO" id="GO:0008168">
    <property type="term" value="F:methyltransferase activity"/>
    <property type="evidence" value="ECO:0007669"/>
    <property type="project" value="UniProtKB-KW"/>
</dbReference>
<comment type="similarity">
    <text evidence="1">Belongs to the CFA/CMAS family.</text>
</comment>
<evidence type="ECO:0000256" key="3">
    <source>
        <dbReference type="ARBA" id="ARBA00022679"/>
    </source>
</evidence>
<feature type="active site" evidence="6">
    <location>
        <position position="400"/>
    </location>
</feature>
<gene>
    <name evidence="7" type="ORF">GR156_02710</name>
</gene>
<evidence type="ECO:0000313" key="7">
    <source>
        <dbReference type="EMBL" id="MXN99201.1"/>
    </source>
</evidence>
<dbReference type="CDD" id="cd02440">
    <property type="entry name" value="AdoMet_MTases"/>
    <property type="match status" value="1"/>
</dbReference>
<dbReference type="PANTHER" id="PTHR43667">
    <property type="entry name" value="CYCLOPROPANE-FATTY-ACYL-PHOSPHOLIPID SYNTHASE"/>
    <property type="match status" value="1"/>
</dbReference>
<protein>
    <submittedName>
        <fullName evidence="7">Methyltransferase domain-containing protein</fullName>
    </submittedName>
</protein>
<dbReference type="PIRSF" id="PIRSF003085">
    <property type="entry name" value="CMAS"/>
    <property type="match status" value="1"/>
</dbReference>
<keyword evidence="4" id="KW-0949">S-adenosyl-L-methionine</keyword>
<dbReference type="InterPro" id="IPR003333">
    <property type="entry name" value="CMAS"/>
</dbReference>
<evidence type="ECO:0000313" key="8">
    <source>
        <dbReference type="Proteomes" id="UP000440304"/>
    </source>
</evidence>
<dbReference type="GO" id="GO:0008610">
    <property type="term" value="P:lipid biosynthetic process"/>
    <property type="evidence" value="ECO:0007669"/>
    <property type="project" value="InterPro"/>
</dbReference>
<dbReference type="EMBL" id="WUML01000002">
    <property type="protein sequence ID" value="MXN99201.1"/>
    <property type="molecule type" value="Genomic_DNA"/>
</dbReference>
<evidence type="ECO:0000256" key="6">
    <source>
        <dbReference type="PIRSR" id="PIRSR003085-1"/>
    </source>
</evidence>
<dbReference type="InterPro" id="IPR050723">
    <property type="entry name" value="CFA/CMAS"/>
</dbReference>
<dbReference type="Gene3D" id="3.40.50.150">
    <property type="entry name" value="Vaccinia Virus protein VP39"/>
    <property type="match status" value="1"/>
</dbReference>
<dbReference type="AlphaFoldDB" id="A0A6N8T7F2"/>
<proteinExistence type="inferred from homology"/>
<evidence type="ECO:0000256" key="5">
    <source>
        <dbReference type="ARBA" id="ARBA00023098"/>
    </source>
</evidence>
<evidence type="ECO:0000256" key="2">
    <source>
        <dbReference type="ARBA" id="ARBA00022603"/>
    </source>
</evidence>
<dbReference type="SUPFAM" id="SSF53335">
    <property type="entry name" value="S-adenosyl-L-methionine-dependent methyltransferases"/>
    <property type="match status" value="1"/>
</dbReference>
<keyword evidence="3 7" id="KW-0808">Transferase</keyword>
<keyword evidence="5" id="KW-0443">Lipid metabolism</keyword>
<keyword evidence="2 7" id="KW-0489">Methyltransferase</keyword>
<reference evidence="7 8" key="1">
    <citation type="submission" date="2019-12" db="EMBL/GenBank/DDBJ databases">
        <title>Shinella granuli gen. nov., sp. nov., and proposal of the reclassification of Zoogloea ramigera ATCC 19623 as Shinella zoogloeoides sp. nov.</title>
        <authorList>
            <person name="Gao J."/>
        </authorList>
    </citation>
    <scope>NUCLEOTIDE SEQUENCE [LARGE SCALE GENOMIC DNA]</scope>
    <source>
        <strain evidence="7 8">DSM 287</strain>
    </source>
</reference>
<dbReference type="PANTHER" id="PTHR43667:SF2">
    <property type="entry name" value="FATTY ACID C-METHYL TRANSFERASE"/>
    <property type="match status" value="1"/>
</dbReference>
<accession>A0A6N8T7F2</accession>
<dbReference type="Proteomes" id="UP000440304">
    <property type="component" value="Unassembled WGS sequence"/>
</dbReference>
<comment type="caution">
    <text evidence="7">The sequence shown here is derived from an EMBL/GenBank/DDBJ whole genome shotgun (WGS) entry which is preliminary data.</text>
</comment>
<organism evidence="7 8">
    <name type="scientific">Shinella zoogloeoides</name>
    <name type="common">Crabtreella saccharophila</name>
    <dbReference type="NCBI Taxonomy" id="352475"/>
    <lineage>
        <taxon>Bacteria</taxon>
        <taxon>Pseudomonadati</taxon>
        <taxon>Pseudomonadota</taxon>
        <taxon>Alphaproteobacteria</taxon>
        <taxon>Hyphomicrobiales</taxon>
        <taxon>Rhizobiaceae</taxon>
        <taxon>Shinella</taxon>
    </lineage>
</organism>
<name>A0A6N8T7F2_SHIZO</name>
<dbReference type="GO" id="GO:0032259">
    <property type="term" value="P:methylation"/>
    <property type="evidence" value="ECO:0007669"/>
    <property type="project" value="UniProtKB-KW"/>
</dbReference>
<dbReference type="RefSeq" id="WP_160784642.1">
    <property type="nucleotide sequence ID" value="NZ_CP086610.1"/>
</dbReference>
<sequence length="421" mass="46945">MTTEMTSGTAFAGHGRLTAENFPTRTKGLPLRARMVLRGLLSLEAGILAMTIPGGQTFVIAGSTPGPHAAVTLHNWNLVHRAVSGGAIGVAETYMDGDWESPDAGAFLELVLINTKVVRNYTNGPRGLFLLVEKFRHWLNANTRRGSQRNIAAHYDLGNAFYSQWLDPTMTYSSALYSRGANDLTSAQVAKYRALAEATGIGPGDHVLEIGCGWGGFAEFAAGEIGCKVTGLTISREQLAFARERMAKAGLADRVELKFQDYRDETGTYDRIVSIEMFEAVGEKYWPAYFSKLHECLKPGGRAGLQIITILQEAYAEYRANPDFIQKYVFPGGMLPTREHLSSLGRQFGLSTASDMGFGHDYARTLAEWRHRFRAAWERIVPLGFDERFRKLWEFYFYYCEAGFRAENIDVRQVVYTRPLA</sequence>
<evidence type="ECO:0000256" key="1">
    <source>
        <dbReference type="ARBA" id="ARBA00010815"/>
    </source>
</evidence>
<evidence type="ECO:0000256" key="4">
    <source>
        <dbReference type="ARBA" id="ARBA00022691"/>
    </source>
</evidence>
<dbReference type="Pfam" id="PF02353">
    <property type="entry name" value="CMAS"/>
    <property type="match status" value="1"/>
</dbReference>
<dbReference type="InterPro" id="IPR029063">
    <property type="entry name" value="SAM-dependent_MTases_sf"/>
</dbReference>
<dbReference type="OrthoDB" id="9782855at2"/>